<proteinExistence type="predicted"/>
<reference evidence="3 4" key="2">
    <citation type="submission" date="2018-11" db="EMBL/GenBank/DDBJ databases">
        <authorList>
            <consortium name="Pathogen Informatics"/>
        </authorList>
    </citation>
    <scope>NUCLEOTIDE SEQUENCE [LARGE SCALE GENOMIC DNA]</scope>
</reference>
<dbReference type="InterPro" id="IPR010255">
    <property type="entry name" value="Haem_peroxidase_sf"/>
</dbReference>
<organism evidence="5">
    <name type="scientific">Soboliphyme baturini</name>
    <dbReference type="NCBI Taxonomy" id="241478"/>
    <lineage>
        <taxon>Eukaryota</taxon>
        <taxon>Metazoa</taxon>
        <taxon>Ecdysozoa</taxon>
        <taxon>Nematoda</taxon>
        <taxon>Enoplea</taxon>
        <taxon>Dorylaimia</taxon>
        <taxon>Dioctophymatida</taxon>
        <taxon>Dioctophymatoidea</taxon>
        <taxon>Soboliphymatidae</taxon>
        <taxon>Soboliphyme</taxon>
    </lineage>
</organism>
<dbReference type="GO" id="GO:0006979">
    <property type="term" value="P:response to oxidative stress"/>
    <property type="evidence" value="ECO:0007669"/>
    <property type="project" value="InterPro"/>
</dbReference>
<dbReference type="GO" id="GO:0020037">
    <property type="term" value="F:heme binding"/>
    <property type="evidence" value="ECO:0007669"/>
    <property type="project" value="InterPro"/>
</dbReference>
<dbReference type="InterPro" id="IPR019791">
    <property type="entry name" value="Haem_peroxidase_animal"/>
</dbReference>
<dbReference type="GO" id="GO:0046872">
    <property type="term" value="F:metal ion binding"/>
    <property type="evidence" value="ECO:0007669"/>
    <property type="project" value="UniProtKB-KW"/>
</dbReference>
<dbReference type="Proteomes" id="UP000270296">
    <property type="component" value="Unassembled WGS sequence"/>
</dbReference>
<keyword evidence="1" id="KW-0560">Oxidoreductase</keyword>
<protein>
    <submittedName>
        <fullName evidence="5">NAD(P)H oxidase (H(2)O(2)-forming)</fullName>
    </submittedName>
</protein>
<dbReference type="GO" id="GO:0004601">
    <property type="term" value="F:peroxidase activity"/>
    <property type="evidence" value="ECO:0007669"/>
    <property type="project" value="UniProtKB-KW"/>
</dbReference>
<evidence type="ECO:0000313" key="4">
    <source>
        <dbReference type="Proteomes" id="UP000270296"/>
    </source>
</evidence>
<evidence type="ECO:0000256" key="1">
    <source>
        <dbReference type="ARBA" id="ARBA00022559"/>
    </source>
</evidence>
<dbReference type="PANTHER" id="PTHR11475">
    <property type="entry name" value="OXIDASE/PEROXIDASE"/>
    <property type="match status" value="1"/>
</dbReference>
<dbReference type="OrthoDB" id="6019201at2759"/>
<dbReference type="Gene3D" id="1.10.640.10">
    <property type="entry name" value="Haem peroxidase domain superfamily, animal type"/>
    <property type="match status" value="2"/>
</dbReference>
<dbReference type="InterPro" id="IPR037120">
    <property type="entry name" value="Haem_peroxidase_sf_animal"/>
</dbReference>
<reference evidence="5" key="1">
    <citation type="submission" date="2016-06" db="UniProtKB">
        <authorList>
            <consortium name="WormBaseParasite"/>
        </authorList>
    </citation>
    <scope>IDENTIFICATION</scope>
</reference>
<keyword evidence="2" id="KW-0408">Iron</keyword>
<dbReference type="AlphaFoldDB" id="A0A183J973"/>
<keyword evidence="1" id="KW-0575">Peroxidase</keyword>
<dbReference type="PROSITE" id="PS50292">
    <property type="entry name" value="PEROXIDASE_3"/>
    <property type="match status" value="1"/>
</dbReference>
<sequence>MHYIPIESCDATFDQDCSGDIKFPYLRAKYDKSTGQGLNNPREQLNEKTSWIDASIVYNVQEPWVNALRSFRNGTLREGPVQGYPPLNAERLPLINPPPPQAEHPDWTDDQLFSRARRYVIAVLQNIIMYEFLPALLDEPTASYAGYNPHLPPGISNEFAAAAFRYPHTMVPSGTFLRDGKCHFENNVGGYPALRLCNTWWNAQDDLQRYSMDEFILGMASQIAEKEDRIIVSDLRDYVFGPLHFSRRDLTALTIMRGRDHGLPDYNTAREFFGLPRVADFKGINPMHYREDPAVRKFIEFKFYHFYKNLSKLYDGNIEKLDIYIGGILEFSNGTPGQLFKRIIREQFYRLRDADRFWFENIKNGYLILSVVFDG</sequence>
<feature type="binding site" description="axial binding residue" evidence="2">
    <location>
        <position position="168"/>
    </location>
    <ligand>
        <name>heme b</name>
        <dbReference type="ChEBI" id="CHEBI:60344"/>
    </ligand>
    <ligandPart>
        <name>Fe</name>
        <dbReference type="ChEBI" id="CHEBI:18248"/>
    </ligandPart>
</feature>
<evidence type="ECO:0000256" key="2">
    <source>
        <dbReference type="PIRSR" id="PIRSR619791-2"/>
    </source>
</evidence>
<keyword evidence="4" id="KW-1185">Reference proteome</keyword>
<dbReference type="Pfam" id="PF03098">
    <property type="entry name" value="An_peroxidase"/>
    <property type="match status" value="2"/>
</dbReference>
<evidence type="ECO:0000313" key="3">
    <source>
        <dbReference type="EMBL" id="VDP48191.1"/>
    </source>
</evidence>
<evidence type="ECO:0000313" key="5">
    <source>
        <dbReference type="WBParaSite" id="SBAD_0001282901-mRNA-1"/>
    </source>
</evidence>
<dbReference type="SUPFAM" id="SSF48113">
    <property type="entry name" value="Heme-dependent peroxidases"/>
    <property type="match status" value="1"/>
</dbReference>
<accession>A0A183J973</accession>
<keyword evidence="2" id="KW-0349">Heme</keyword>
<name>A0A183J973_9BILA</name>
<dbReference type="PANTHER" id="PTHR11475:SF144">
    <property type="entry name" value="NAD(P)H OXIDASE (H2O2-FORMING)"/>
    <property type="match status" value="1"/>
</dbReference>
<gene>
    <name evidence="3" type="ORF">SBAD_LOCUS12421</name>
</gene>
<keyword evidence="2" id="KW-0479">Metal-binding</keyword>
<dbReference type="WBParaSite" id="SBAD_0001282901-mRNA-1">
    <property type="protein sequence ID" value="SBAD_0001282901-mRNA-1"/>
    <property type="gene ID" value="SBAD_0001282901"/>
</dbReference>
<dbReference type="EMBL" id="UZAM01017749">
    <property type="protein sequence ID" value="VDP48191.1"/>
    <property type="molecule type" value="Genomic_DNA"/>
</dbReference>